<evidence type="ECO:0000256" key="6">
    <source>
        <dbReference type="ARBA" id="ARBA00022692"/>
    </source>
</evidence>
<dbReference type="Proteomes" id="UP001597302">
    <property type="component" value="Unassembled WGS sequence"/>
</dbReference>
<keyword evidence="4" id="KW-1003">Cell membrane</keyword>
<feature type="transmembrane region" description="Helical" evidence="16">
    <location>
        <begin position="80"/>
        <end position="101"/>
    </location>
</feature>
<dbReference type="PANTHER" id="PTHR22888">
    <property type="entry name" value="CYTOCHROME C OXIDASE, SUBUNIT II"/>
    <property type="match status" value="1"/>
</dbReference>
<dbReference type="CDD" id="cd04212">
    <property type="entry name" value="CuRO_UO_II"/>
    <property type="match status" value="1"/>
</dbReference>
<evidence type="ECO:0000256" key="13">
    <source>
        <dbReference type="ARBA" id="ARBA00023288"/>
    </source>
</evidence>
<dbReference type="InterPro" id="IPR010514">
    <property type="entry name" value="COX_ARM"/>
</dbReference>
<keyword evidence="13" id="KW-0449">Lipoprotein</keyword>
<evidence type="ECO:0000256" key="2">
    <source>
        <dbReference type="ARBA" id="ARBA00007866"/>
    </source>
</evidence>
<dbReference type="Gene3D" id="2.60.40.420">
    <property type="entry name" value="Cupredoxins - blue copper proteins"/>
    <property type="match status" value="1"/>
</dbReference>
<dbReference type="InterPro" id="IPR002429">
    <property type="entry name" value="CcO_II-like_C"/>
</dbReference>
<sequence>MFKRTLWLLPLIVLSACKAEVLAPTGDIAAQQRDLLVWATMIMLIIIVPVLVLVVLFAWRYRAQNRDASYDPDWSHSTKLELVIWAIPALIIIALGAMTWVGTHHLDPYRPIQRISADRPLEDQTPLVVETVSLDWKWLFIYPELGVASVNELVVPVDRPIEFRLTSSSVMNAFYIPSMAGMIYSMPGMETKLHGIFNAEGSFQGMSSHYSGAGFSGMRFKANAVQADAFEEWAAETREAGGDLDRTAYLDLAQPSENVPPQRFGAVDAQLFSRVVNMCVEDGRICMAEMMDLDRQGGIGLAGTMNTQSQQVAERDIRRGERAPTLGWQPFYVTGLCSPAEEDQMLTLRADLPPHPSDASPLRGHGLPHPSLGLMDRLSPQTPVVTELSRPSPEGDADNL</sequence>
<evidence type="ECO:0000256" key="12">
    <source>
        <dbReference type="ARBA" id="ARBA00023139"/>
    </source>
</evidence>
<keyword evidence="8" id="KW-0249">Electron transport</keyword>
<dbReference type="Pfam" id="PF00116">
    <property type="entry name" value="COX2"/>
    <property type="match status" value="1"/>
</dbReference>
<evidence type="ECO:0000259" key="18">
    <source>
        <dbReference type="PROSITE" id="PS50999"/>
    </source>
</evidence>
<dbReference type="PANTHER" id="PTHR22888:SF18">
    <property type="entry name" value="CYTOCHROME BO(3) UBIQUINOL OXIDASE SUBUNIT 2"/>
    <property type="match status" value="1"/>
</dbReference>
<dbReference type="EMBL" id="JBHTOQ010000018">
    <property type="protein sequence ID" value="MFD1481130.1"/>
    <property type="molecule type" value="Genomic_DNA"/>
</dbReference>
<keyword evidence="12" id="KW-0564">Palmitate</keyword>
<dbReference type="InterPro" id="IPR034227">
    <property type="entry name" value="CuRO_UO_II"/>
</dbReference>
<dbReference type="PROSITE" id="PS51257">
    <property type="entry name" value="PROKAR_LIPOPROTEIN"/>
    <property type="match status" value="1"/>
</dbReference>
<keyword evidence="7" id="KW-0732">Signal</keyword>
<evidence type="ECO:0000313" key="19">
    <source>
        <dbReference type="EMBL" id="MFD1481130.1"/>
    </source>
</evidence>
<accession>A0ABW4DU10</accession>
<organism evidence="19 20">
    <name type="scientific">Paracoccus nototheniae</name>
    <dbReference type="NCBI Taxonomy" id="2489002"/>
    <lineage>
        <taxon>Bacteria</taxon>
        <taxon>Pseudomonadati</taxon>
        <taxon>Pseudomonadota</taxon>
        <taxon>Alphaproteobacteria</taxon>
        <taxon>Rhodobacterales</taxon>
        <taxon>Paracoccaceae</taxon>
        <taxon>Paracoccus</taxon>
    </lineage>
</organism>
<keyword evidence="5" id="KW-0679">Respiratory chain</keyword>
<dbReference type="InterPro" id="IPR011759">
    <property type="entry name" value="Cyt_c_oxidase_su2_TM_dom"/>
</dbReference>
<keyword evidence="20" id="KW-1185">Reference proteome</keyword>
<evidence type="ECO:0000256" key="15">
    <source>
        <dbReference type="SAM" id="MobiDB-lite"/>
    </source>
</evidence>
<evidence type="ECO:0000256" key="5">
    <source>
        <dbReference type="ARBA" id="ARBA00022660"/>
    </source>
</evidence>
<keyword evidence="9 16" id="KW-1133">Transmembrane helix</keyword>
<evidence type="ECO:0000256" key="7">
    <source>
        <dbReference type="ARBA" id="ARBA00022729"/>
    </source>
</evidence>
<dbReference type="InterPro" id="IPR045187">
    <property type="entry name" value="CcO_II"/>
</dbReference>
<dbReference type="Pfam" id="PF06481">
    <property type="entry name" value="COX_ARM"/>
    <property type="match status" value="1"/>
</dbReference>
<dbReference type="PROSITE" id="PS50999">
    <property type="entry name" value="COX2_TM"/>
    <property type="match status" value="1"/>
</dbReference>
<dbReference type="InterPro" id="IPR036257">
    <property type="entry name" value="Cyt_c_oxidase_su2_TM_sf"/>
</dbReference>
<evidence type="ECO:0000256" key="8">
    <source>
        <dbReference type="ARBA" id="ARBA00022982"/>
    </source>
</evidence>
<evidence type="ECO:0000256" key="4">
    <source>
        <dbReference type="ARBA" id="ARBA00022475"/>
    </source>
</evidence>
<keyword evidence="11 16" id="KW-0472">Membrane</keyword>
<dbReference type="Gene3D" id="1.10.287.90">
    <property type="match status" value="1"/>
</dbReference>
<evidence type="ECO:0000256" key="3">
    <source>
        <dbReference type="ARBA" id="ARBA00022448"/>
    </source>
</evidence>
<keyword evidence="6 16" id="KW-0812">Transmembrane</keyword>
<feature type="domain" description="Cytochrome oxidase subunit II copper A binding" evidence="17">
    <location>
        <begin position="124"/>
        <end position="236"/>
    </location>
</feature>
<dbReference type="SUPFAM" id="SSF81464">
    <property type="entry name" value="Cytochrome c oxidase subunit II-like, transmembrane region"/>
    <property type="match status" value="1"/>
</dbReference>
<evidence type="ECO:0000256" key="14">
    <source>
        <dbReference type="ARBA" id="ARBA00030198"/>
    </source>
</evidence>
<dbReference type="InterPro" id="IPR008972">
    <property type="entry name" value="Cupredoxin"/>
</dbReference>
<protein>
    <recommendedName>
        <fullName evidence="14">Ubiquinol oxidase polypeptide II</fullName>
    </recommendedName>
</protein>
<evidence type="ECO:0000256" key="9">
    <source>
        <dbReference type="ARBA" id="ARBA00022989"/>
    </source>
</evidence>
<evidence type="ECO:0000259" key="17">
    <source>
        <dbReference type="PROSITE" id="PS50857"/>
    </source>
</evidence>
<dbReference type="InterPro" id="IPR006333">
    <property type="entry name" value="Cyt_o_ubiquinol_oxidase_su2"/>
</dbReference>
<evidence type="ECO:0000256" key="11">
    <source>
        <dbReference type="ARBA" id="ARBA00023136"/>
    </source>
</evidence>
<reference evidence="20" key="1">
    <citation type="journal article" date="2019" name="Int. J. Syst. Evol. Microbiol.">
        <title>The Global Catalogue of Microorganisms (GCM) 10K type strain sequencing project: providing services to taxonomists for standard genome sequencing and annotation.</title>
        <authorList>
            <consortium name="The Broad Institute Genomics Platform"/>
            <consortium name="The Broad Institute Genome Sequencing Center for Infectious Disease"/>
            <person name="Wu L."/>
            <person name="Ma J."/>
        </authorList>
    </citation>
    <scope>NUCLEOTIDE SEQUENCE [LARGE SCALE GENOMIC DNA]</scope>
    <source>
        <strain evidence="20">CCM 8875</strain>
    </source>
</reference>
<keyword evidence="3" id="KW-0813">Transport</keyword>
<evidence type="ECO:0000256" key="10">
    <source>
        <dbReference type="ARBA" id="ARBA00023002"/>
    </source>
</evidence>
<comment type="caution">
    <text evidence="19">The sequence shown here is derived from an EMBL/GenBank/DDBJ whole genome shotgun (WGS) entry which is preliminary data.</text>
</comment>
<evidence type="ECO:0000256" key="16">
    <source>
        <dbReference type="SAM" id="Phobius"/>
    </source>
</evidence>
<evidence type="ECO:0000313" key="20">
    <source>
        <dbReference type="Proteomes" id="UP001597302"/>
    </source>
</evidence>
<dbReference type="NCBIfam" id="TIGR01433">
    <property type="entry name" value="CyoA"/>
    <property type="match status" value="1"/>
</dbReference>
<evidence type="ECO:0000256" key="1">
    <source>
        <dbReference type="ARBA" id="ARBA00004651"/>
    </source>
</evidence>
<name>A0ABW4DU10_9RHOB</name>
<comment type="subcellular location">
    <subcellularLocation>
        <location evidence="1">Cell membrane</location>
        <topology evidence="1">Multi-pass membrane protein</topology>
    </subcellularLocation>
</comment>
<proteinExistence type="inferred from homology"/>
<gene>
    <name evidence="19" type="primary">cyoA</name>
    <name evidence="19" type="ORF">ACFQ5P_07480</name>
</gene>
<comment type="similarity">
    <text evidence="2">Belongs to the cytochrome c oxidase subunit 2 family.</text>
</comment>
<feature type="domain" description="Cytochrome oxidase subunit II transmembrane region profile" evidence="18">
    <location>
        <begin position="13"/>
        <end position="110"/>
    </location>
</feature>
<dbReference type="PROSITE" id="PS50857">
    <property type="entry name" value="COX2_CUA"/>
    <property type="match status" value="1"/>
</dbReference>
<keyword evidence="10" id="KW-0560">Oxidoreductase</keyword>
<dbReference type="SUPFAM" id="SSF49503">
    <property type="entry name" value="Cupredoxins"/>
    <property type="match status" value="1"/>
</dbReference>
<feature type="region of interest" description="Disordered" evidence="15">
    <location>
        <begin position="350"/>
        <end position="400"/>
    </location>
</feature>
<feature type="transmembrane region" description="Helical" evidence="16">
    <location>
        <begin position="35"/>
        <end position="59"/>
    </location>
</feature>
<dbReference type="RefSeq" id="WP_242679590.1">
    <property type="nucleotide sequence ID" value="NZ_CBCSAJ010000002.1"/>
</dbReference>